<dbReference type="NCBIfam" id="TIGR04183">
    <property type="entry name" value="Por_Secre_tail"/>
    <property type="match status" value="1"/>
</dbReference>
<gene>
    <name evidence="2" type="ORF">SAMN05660236_3161</name>
</gene>
<reference evidence="2 3" key="1">
    <citation type="submission" date="2017-02" db="EMBL/GenBank/DDBJ databases">
        <authorList>
            <person name="Peterson S.W."/>
        </authorList>
    </citation>
    <scope>NUCLEOTIDE SEQUENCE [LARGE SCALE GENOMIC DNA]</scope>
    <source>
        <strain evidence="2 3">DSM 25262</strain>
    </source>
</reference>
<sequence length="1308" mass="138161">MKRLYFFVCLLLASSTHLFAQLSGTITVGTSGMYPDLTGTSGLFNAINGSGMNGNVTVNIVSDIVEPGTVSLNQRTEFGGPFILTIRPNTNVMRTISGDTGGGLALIRFTGADRVIFDGRNPADASFDYSNRYLTFRNTFTNATPAGEGIVFSFTGGAVDNSLRSLIIEGNDATVNRGVVFFGGSGNNNNVVEYCDIKNSNLRPSNGLYSSGSFGNPNQNNIARNNRIYDFFFGNGTVNSGKGIFLSTNNDNWTIENNSIYQTSAISNTANKDIYGINITSTGTFYVRNNYIGGDSPLAEISSIPWTSSNSSAYFRSRLIWIEPSSGTVTVEISDNVLTNISSTTTSSSSDVLLTGIYANNCNCTIEDNYIGSQANGTGNISVVDDNAGGSVIGISTAGTLPVIIRRNTIQNFSVSGTAAIPTTSALFRGIDINVSSTTYSTILKNTIVKNSITSNPASVQNIFSGIHSGTSGVRANIIKNEIGSPTDNTLANTISLGGCTTCPASYEINGINVNTSDNASYVDKNKIGYLSVSGVSSVEHTAAGISVGGNVVTVQRNTISNINTTSDFTTIAGILIGSSDVSLSVVNNMIALGDAITTDAGIFGIYNSVDNTSPISIFANSVVVTGTGAGGNLDNTFSFFRASSSPADIRSNILFNNRTGGGSHFAIGTSSLANFNTSSSDYNLLYSGNSATTGLINSTSYDFSGWQGFSDANSKFSDLGTIASSPNGKFISLANGDLRIPEDGSSVVDDNIVDQGASVVTEDIDGAQRLAVPDIGASEVLITWLGGSAGNETDWFTAANWSGSVVPSCGARDRIKIRSTTFQPNISAAVVVKELVIIEDATVTLSGAGSIDQCSDGIAPYGIVVNGALSVSGSQQISLIGNFTQNNIFNAGSGTVTLDGTTAQQLMGDDEYSVYNLIVDGGSSKNVLQNVVVENVMTFIAGVVNTSSTGYIIFGTSGSYTGVTNTTYIDGPAGKRTNGLGTFSFPIGKNASLRPLSITSTNTPLTTFTAEYFPVSALDTYGSSQDGSLQTISDVEYWILNRSGITDASVTLSWDEISGVSANAGSPGRADLRVIRWDGSRWVNHGGNSISGTQSAGTLTSDLITAFSPFTLGSEDPINPLPINLKNFKAYAVNGKVKLVWTTTSELNNDYFTIENSRTGEFFQGILKVPGNGTSNDEHTYTAWDNTPYTGLSYYRLRQTDWNGLSKTFKPVSVEIDENSPKGQLVLSPNPVQENEFSVLIRSFNEDSHVEISLTDMSGYELTRKLTSTDEDGYAEVLFTNEYPNGVYIVKAKSGFHSVTQKVVIAR</sequence>
<protein>
    <submittedName>
        <fullName evidence="2">Por secretion system C-terminal sorting domain-containing protein</fullName>
    </submittedName>
</protein>
<keyword evidence="1" id="KW-0732">Signal</keyword>
<dbReference type="OrthoDB" id="938768at2"/>
<dbReference type="RefSeq" id="WP_079687712.1">
    <property type="nucleotide sequence ID" value="NZ_FUZU01000002.1"/>
</dbReference>
<name>A0A1T5LG50_9BACT</name>
<dbReference type="EMBL" id="FUZU01000002">
    <property type="protein sequence ID" value="SKC74940.1"/>
    <property type="molecule type" value="Genomic_DNA"/>
</dbReference>
<dbReference type="Proteomes" id="UP000190961">
    <property type="component" value="Unassembled WGS sequence"/>
</dbReference>
<dbReference type="SMART" id="SM00710">
    <property type="entry name" value="PbH1"/>
    <property type="match status" value="8"/>
</dbReference>
<organism evidence="2 3">
    <name type="scientific">Ohtaekwangia koreensis</name>
    <dbReference type="NCBI Taxonomy" id="688867"/>
    <lineage>
        <taxon>Bacteria</taxon>
        <taxon>Pseudomonadati</taxon>
        <taxon>Bacteroidota</taxon>
        <taxon>Cytophagia</taxon>
        <taxon>Cytophagales</taxon>
        <taxon>Fulvivirgaceae</taxon>
        <taxon>Ohtaekwangia</taxon>
    </lineage>
</organism>
<dbReference type="InterPro" id="IPR026444">
    <property type="entry name" value="Secre_tail"/>
</dbReference>
<evidence type="ECO:0000256" key="1">
    <source>
        <dbReference type="SAM" id="SignalP"/>
    </source>
</evidence>
<dbReference type="InterPro" id="IPR012334">
    <property type="entry name" value="Pectin_lyas_fold"/>
</dbReference>
<dbReference type="STRING" id="688867.SAMN05660236_3161"/>
<keyword evidence="3" id="KW-1185">Reference proteome</keyword>
<dbReference type="InterPro" id="IPR006626">
    <property type="entry name" value="PbH1"/>
</dbReference>
<feature type="signal peptide" evidence="1">
    <location>
        <begin position="1"/>
        <end position="20"/>
    </location>
</feature>
<proteinExistence type="predicted"/>
<evidence type="ECO:0000313" key="3">
    <source>
        <dbReference type="Proteomes" id="UP000190961"/>
    </source>
</evidence>
<feature type="chain" id="PRO_5013024554" evidence="1">
    <location>
        <begin position="21"/>
        <end position="1308"/>
    </location>
</feature>
<dbReference type="Gene3D" id="2.160.20.10">
    <property type="entry name" value="Single-stranded right-handed beta-helix, Pectin lyase-like"/>
    <property type="match status" value="1"/>
</dbReference>
<accession>A0A1T5LG50</accession>
<evidence type="ECO:0000313" key="2">
    <source>
        <dbReference type="EMBL" id="SKC74940.1"/>
    </source>
</evidence>